<name>A0AAV1Y3G1_LUPLU</name>
<organism evidence="3 4">
    <name type="scientific">Lupinus luteus</name>
    <name type="common">European yellow lupine</name>
    <dbReference type="NCBI Taxonomy" id="3873"/>
    <lineage>
        <taxon>Eukaryota</taxon>
        <taxon>Viridiplantae</taxon>
        <taxon>Streptophyta</taxon>
        <taxon>Embryophyta</taxon>
        <taxon>Tracheophyta</taxon>
        <taxon>Spermatophyta</taxon>
        <taxon>Magnoliopsida</taxon>
        <taxon>eudicotyledons</taxon>
        <taxon>Gunneridae</taxon>
        <taxon>Pentapetalae</taxon>
        <taxon>rosids</taxon>
        <taxon>fabids</taxon>
        <taxon>Fabales</taxon>
        <taxon>Fabaceae</taxon>
        <taxon>Papilionoideae</taxon>
        <taxon>50 kb inversion clade</taxon>
        <taxon>genistoids sensu lato</taxon>
        <taxon>core genistoids</taxon>
        <taxon>Genisteae</taxon>
        <taxon>Lupinus</taxon>
    </lineage>
</organism>
<proteinExistence type="predicted"/>
<reference evidence="3 4" key="1">
    <citation type="submission" date="2024-03" db="EMBL/GenBank/DDBJ databases">
        <authorList>
            <person name="Martinez-Hernandez J."/>
        </authorList>
    </citation>
    <scope>NUCLEOTIDE SEQUENCE [LARGE SCALE GENOMIC DNA]</scope>
</reference>
<evidence type="ECO:0000256" key="1">
    <source>
        <dbReference type="SAM" id="MobiDB-lite"/>
    </source>
</evidence>
<sequence length="129" mass="14280">MSGLSMRGFTYMLLIAYLIWCSNFESCIARRTKHWRHNRTVSSSEFKKKGRSYSNNHNHHGGGSKPKPRSNKSTPTLPKAPPHKNTPSSPPIPKPEVGTPPPNAYNAGHYTIFNVLDFGDFGAKGDGRG</sequence>
<dbReference type="Proteomes" id="UP001497480">
    <property type="component" value="Unassembled WGS sequence"/>
</dbReference>
<evidence type="ECO:0000313" key="4">
    <source>
        <dbReference type="Proteomes" id="UP001497480"/>
    </source>
</evidence>
<comment type="caution">
    <text evidence="3">The sequence shown here is derived from an EMBL/GenBank/DDBJ whole genome shotgun (WGS) entry which is preliminary data.</text>
</comment>
<dbReference type="AlphaFoldDB" id="A0AAV1Y3G1"/>
<feature type="region of interest" description="Disordered" evidence="1">
    <location>
        <begin position="37"/>
        <end position="104"/>
    </location>
</feature>
<evidence type="ECO:0000256" key="2">
    <source>
        <dbReference type="SAM" id="SignalP"/>
    </source>
</evidence>
<feature type="compositionally biased region" description="Pro residues" evidence="1">
    <location>
        <begin position="88"/>
        <end position="103"/>
    </location>
</feature>
<accession>A0AAV1Y3G1</accession>
<protein>
    <submittedName>
        <fullName evidence="3">Uncharacterized protein</fullName>
    </submittedName>
</protein>
<feature type="compositionally biased region" description="Basic residues" evidence="1">
    <location>
        <begin position="57"/>
        <end position="70"/>
    </location>
</feature>
<keyword evidence="4" id="KW-1185">Reference proteome</keyword>
<gene>
    <name evidence="3" type="ORF">LLUT_LOCUS29582</name>
</gene>
<keyword evidence="2" id="KW-0732">Signal</keyword>
<dbReference type="EMBL" id="CAXHTB010000021">
    <property type="protein sequence ID" value="CAL0328522.1"/>
    <property type="molecule type" value="Genomic_DNA"/>
</dbReference>
<evidence type="ECO:0000313" key="3">
    <source>
        <dbReference type="EMBL" id="CAL0328522.1"/>
    </source>
</evidence>
<feature type="signal peptide" evidence="2">
    <location>
        <begin position="1"/>
        <end position="29"/>
    </location>
</feature>
<feature type="chain" id="PRO_5043685053" evidence="2">
    <location>
        <begin position="30"/>
        <end position="129"/>
    </location>
</feature>